<name>A0A6C0E8F7_9ZZZZ</name>
<proteinExistence type="predicted"/>
<sequence length="38" mass="4697">MYFLIEPRKKIIRFDDIKNFYEDILILVVILHPKYDSP</sequence>
<dbReference type="EMBL" id="MN739755">
    <property type="protein sequence ID" value="QHT25088.1"/>
    <property type="molecule type" value="Genomic_DNA"/>
</dbReference>
<evidence type="ECO:0000313" key="1">
    <source>
        <dbReference type="EMBL" id="QHT25088.1"/>
    </source>
</evidence>
<dbReference type="AlphaFoldDB" id="A0A6C0E8F7"/>
<protein>
    <submittedName>
        <fullName evidence="1">Uncharacterized protein</fullName>
    </submittedName>
</protein>
<accession>A0A6C0E8F7</accession>
<organism evidence="1">
    <name type="scientific">viral metagenome</name>
    <dbReference type="NCBI Taxonomy" id="1070528"/>
    <lineage>
        <taxon>unclassified sequences</taxon>
        <taxon>metagenomes</taxon>
        <taxon>organismal metagenomes</taxon>
    </lineage>
</organism>
<reference evidence="1" key="1">
    <citation type="journal article" date="2020" name="Nature">
        <title>Giant virus diversity and host interactions through global metagenomics.</title>
        <authorList>
            <person name="Schulz F."/>
            <person name="Roux S."/>
            <person name="Paez-Espino D."/>
            <person name="Jungbluth S."/>
            <person name="Walsh D.A."/>
            <person name="Denef V.J."/>
            <person name="McMahon K.D."/>
            <person name="Konstantinidis K.T."/>
            <person name="Eloe-Fadrosh E.A."/>
            <person name="Kyrpides N.C."/>
            <person name="Woyke T."/>
        </authorList>
    </citation>
    <scope>NUCLEOTIDE SEQUENCE</scope>
    <source>
        <strain evidence="1">GVMAG-M-3300023179-150</strain>
    </source>
</reference>